<name>A0ABR2HFG9_9EUKA</name>
<dbReference type="Gene3D" id="2.60.120.260">
    <property type="entry name" value="Galactose-binding domain-like"/>
    <property type="match status" value="3"/>
</dbReference>
<dbReference type="InterPro" id="IPR011050">
    <property type="entry name" value="Pectin_lyase_fold/virulence"/>
</dbReference>
<comment type="caution">
    <text evidence="4">The sequence shown here is derived from an EMBL/GenBank/DDBJ whole genome shotgun (WGS) entry which is preliminary data.</text>
</comment>
<evidence type="ECO:0000256" key="1">
    <source>
        <dbReference type="SAM" id="Phobius"/>
    </source>
</evidence>
<dbReference type="Proteomes" id="UP001470230">
    <property type="component" value="Unassembled WGS sequence"/>
</dbReference>
<sequence>MLYRVSLLFFYFLGLVCSKSSLHTLSQSYERLSFEMATGKYADSQYLSTHSIYSSHFKYESTGDRTGYNLAYAFQDDDNYWSSQYPDKDDFHSSITITFNEPTTIEAFLLRASVKTDKQDRRTYHGYPTKIKVYTANNDETLTLNTIFTGTPTFPLEIAQYVFKKPFECKILKLEFLDVTADEFFAGGEKAASIRYLNFIRYLDYSDQKYIAPNGDYTNSVYMNFHQIPNSQFNYSSSGDWNGHSISYAFDNNDKNFWIANTESDGTTGSNIIVNFHKTTLFEGFLMKGYEYSKKFHGFPLKVNLYASLNNEEFKLHAKFSGEPSGANELYQYIPLEKVLCDRIKIEFAQVTKDEKHSNSYSPIINNITLFQSFEHEGLTFQAADADYSNSDFISTHKVDNSDFTIYSDSGDQEGHLISETLDNAGDTYWISKAENTDEYHNAIFAEFRRPILLEEVFFNPVYESKNGRTFSGFPIRFKIYTALNSNDYALQGYYIGMPDTSVTIVKFVLPSTVNCTKVKLEFVEVTPFVFKSDGKKYAGASDILFIQKSDYEILNYHKNTGYSESRVIPTTKFTYGSTGHKDDHPIDNIFDYESSSDWVSSFENKDGKYASIFINFTQPAKLEEFILGATLIDHGLIEYFHGYPTRLNVYVANGDEQLKLKATFVGKPGQVDFFQFQFSQPVLCTRLQLEFVNVLQYITYENNKAVPCVKYLKLIGEVIDFSDMNWQEDFTTQYINSSLPLSGINDTNFVIYDLPNDNDYLFVVEKQFYFNNVSFSCPDALMSAIKNNQTKHLIVEKCKFNSCSVKSQIGHGGAILSLNCAIICHNSDFSNCSSKTNGGGGGIYISIREKVDEEIIIEKCSFDYCSASFGGAVCLFSNVETNRITINSCFFQRNSLLDSSRESSFVGGSCLYILAYNVVSKRCRFVNNFGSSSVKIDNNFDDAASQLENRIISKSNVLIKECEFKIDSSSLSSLSYIRGPKNAINIEVEKCTFTGELIDNAHHIFVESHFNKVEEPKLKIKSCMFSSDMKKAINLNFDDLSSSIVQFDTKMQVFNYNGETVENESNSKKMFILSVTLIFVAVFAAIAVIVVIEIKRRAVSDRKNEPLNQVDEADL</sequence>
<keyword evidence="5" id="KW-1185">Reference proteome</keyword>
<feature type="domain" description="F5/8 type C" evidence="3">
    <location>
        <begin position="236"/>
        <end position="350"/>
    </location>
</feature>
<organism evidence="4 5">
    <name type="scientific">Tritrichomonas musculus</name>
    <dbReference type="NCBI Taxonomy" id="1915356"/>
    <lineage>
        <taxon>Eukaryota</taxon>
        <taxon>Metamonada</taxon>
        <taxon>Parabasalia</taxon>
        <taxon>Tritrichomonadida</taxon>
        <taxon>Tritrichomonadidae</taxon>
        <taxon>Tritrichomonas</taxon>
    </lineage>
</organism>
<dbReference type="InterPro" id="IPR000421">
    <property type="entry name" value="FA58C"/>
</dbReference>
<dbReference type="SUPFAM" id="SSF51126">
    <property type="entry name" value="Pectin lyase-like"/>
    <property type="match status" value="1"/>
</dbReference>
<dbReference type="Pfam" id="PF00754">
    <property type="entry name" value="F5_F8_type_C"/>
    <property type="match status" value="1"/>
</dbReference>
<proteinExistence type="predicted"/>
<accession>A0ABR2HFG9</accession>
<keyword evidence="1" id="KW-1133">Transmembrane helix</keyword>
<dbReference type="InterPro" id="IPR008979">
    <property type="entry name" value="Galactose-bd-like_sf"/>
</dbReference>
<dbReference type="EMBL" id="JAPFFF010000029">
    <property type="protein sequence ID" value="KAK8846151.1"/>
    <property type="molecule type" value="Genomic_DNA"/>
</dbReference>
<evidence type="ECO:0000256" key="2">
    <source>
        <dbReference type="SAM" id="SignalP"/>
    </source>
</evidence>
<keyword evidence="2" id="KW-0732">Signal</keyword>
<keyword evidence="1" id="KW-0812">Transmembrane</keyword>
<dbReference type="SUPFAM" id="SSF49785">
    <property type="entry name" value="Galactose-binding domain-like"/>
    <property type="match status" value="4"/>
</dbReference>
<feature type="signal peptide" evidence="2">
    <location>
        <begin position="1"/>
        <end position="18"/>
    </location>
</feature>
<gene>
    <name evidence="4" type="ORF">M9Y10_020156</name>
</gene>
<evidence type="ECO:0000259" key="3">
    <source>
        <dbReference type="Pfam" id="PF00754"/>
    </source>
</evidence>
<evidence type="ECO:0000313" key="4">
    <source>
        <dbReference type="EMBL" id="KAK8846151.1"/>
    </source>
</evidence>
<feature type="chain" id="PRO_5045168398" description="F5/8 type C domain-containing protein" evidence="2">
    <location>
        <begin position="19"/>
        <end position="1116"/>
    </location>
</feature>
<evidence type="ECO:0000313" key="5">
    <source>
        <dbReference type="Proteomes" id="UP001470230"/>
    </source>
</evidence>
<reference evidence="4 5" key="1">
    <citation type="submission" date="2024-04" db="EMBL/GenBank/DDBJ databases">
        <title>Tritrichomonas musculus Genome.</title>
        <authorList>
            <person name="Alves-Ferreira E."/>
            <person name="Grigg M."/>
            <person name="Lorenzi H."/>
            <person name="Galac M."/>
        </authorList>
    </citation>
    <scope>NUCLEOTIDE SEQUENCE [LARGE SCALE GENOMIC DNA]</scope>
    <source>
        <strain evidence="4 5">EAF2021</strain>
    </source>
</reference>
<keyword evidence="1" id="KW-0472">Membrane</keyword>
<feature type="transmembrane region" description="Helical" evidence="1">
    <location>
        <begin position="1071"/>
        <end position="1093"/>
    </location>
</feature>
<protein>
    <recommendedName>
        <fullName evidence="3">F5/8 type C domain-containing protein</fullName>
    </recommendedName>
</protein>